<sequence>MEATVPGCCSYCYIAMWMWLFTLTSTLDLIKTEIRCIPSCQLPVIKPAPRELSEVVFDPFGKVPEGEIVGLAEKSPLRKSEQHFANKSDSRGFEKRQSREKLSSSEELYQHQSGSGIYIPSATLNKVSVNNTRHNKINCFGRENRLKRRELSKNKVGASFRSRGRRRKRSFQTAESRATWSGFRWNSEDASTPGQHDELKLISSTFALTGDSAHNQAMVHSSGQNSSVSQTWQ</sequence>
<dbReference type="AlphaFoldDB" id="A0A060VTY1"/>
<gene>
    <name evidence="1" type="ORF">GSONMT00077421001</name>
</gene>
<dbReference type="Proteomes" id="UP000193380">
    <property type="component" value="Unassembled WGS sequence"/>
</dbReference>
<protein>
    <submittedName>
        <fullName evidence="1">Uncharacterized protein</fullName>
    </submittedName>
</protein>
<dbReference type="EMBL" id="FR904300">
    <property type="protein sequence ID" value="CDQ58266.1"/>
    <property type="molecule type" value="Genomic_DNA"/>
</dbReference>
<name>A0A060VTY1_ONCMY</name>
<proteinExistence type="predicted"/>
<reference evidence="1" key="2">
    <citation type="submission" date="2014-03" db="EMBL/GenBank/DDBJ databases">
        <authorList>
            <person name="Genoscope - CEA"/>
        </authorList>
    </citation>
    <scope>NUCLEOTIDE SEQUENCE</scope>
</reference>
<organism evidence="1 2">
    <name type="scientific">Oncorhynchus mykiss</name>
    <name type="common">Rainbow trout</name>
    <name type="synonym">Salmo gairdneri</name>
    <dbReference type="NCBI Taxonomy" id="8022"/>
    <lineage>
        <taxon>Eukaryota</taxon>
        <taxon>Metazoa</taxon>
        <taxon>Chordata</taxon>
        <taxon>Craniata</taxon>
        <taxon>Vertebrata</taxon>
        <taxon>Euteleostomi</taxon>
        <taxon>Actinopterygii</taxon>
        <taxon>Neopterygii</taxon>
        <taxon>Teleostei</taxon>
        <taxon>Protacanthopterygii</taxon>
        <taxon>Salmoniformes</taxon>
        <taxon>Salmonidae</taxon>
        <taxon>Salmoninae</taxon>
        <taxon>Oncorhynchus</taxon>
    </lineage>
</organism>
<evidence type="ECO:0000313" key="1">
    <source>
        <dbReference type="EMBL" id="CDQ58266.1"/>
    </source>
</evidence>
<dbReference type="PaxDb" id="8022-A0A060VTY1"/>
<accession>A0A060VTY1</accession>
<dbReference type="STRING" id="8022.A0A060VTY1"/>
<evidence type="ECO:0000313" key="2">
    <source>
        <dbReference type="Proteomes" id="UP000193380"/>
    </source>
</evidence>
<reference evidence="1" key="1">
    <citation type="journal article" date="2014" name="Nat. Commun.">
        <title>The rainbow trout genome provides novel insights into evolution after whole-genome duplication in vertebrates.</title>
        <authorList>
            <person name="Berthelot C."/>
            <person name="Brunet F."/>
            <person name="Chalopin D."/>
            <person name="Juanchich A."/>
            <person name="Bernard M."/>
            <person name="Noel B."/>
            <person name="Bento P."/>
            <person name="Da Silva C."/>
            <person name="Labadie K."/>
            <person name="Alberti A."/>
            <person name="Aury J.M."/>
            <person name="Louis A."/>
            <person name="Dehais P."/>
            <person name="Bardou P."/>
            <person name="Montfort J."/>
            <person name="Klopp C."/>
            <person name="Cabau C."/>
            <person name="Gaspin C."/>
            <person name="Thorgaard G.H."/>
            <person name="Boussaha M."/>
            <person name="Quillet E."/>
            <person name="Guyomard R."/>
            <person name="Galiana D."/>
            <person name="Bobe J."/>
            <person name="Volff J.N."/>
            <person name="Genet C."/>
            <person name="Wincker P."/>
            <person name="Jaillon O."/>
            <person name="Roest Crollius H."/>
            <person name="Guiguen Y."/>
        </authorList>
    </citation>
    <scope>NUCLEOTIDE SEQUENCE [LARGE SCALE GENOMIC DNA]</scope>
</reference>